<dbReference type="RefSeq" id="WP_310259494.1">
    <property type="nucleotide sequence ID" value="NZ_JAVDWA010000004.1"/>
</dbReference>
<evidence type="ECO:0000313" key="2">
    <source>
        <dbReference type="Proteomes" id="UP001258181"/>
    </source>
</evidence>
<dbReference type="EMBL" id="JAVDWA010000004">
    <property type="protein sequence ID" value="MDR7073736.1"/>
    <property type="molecule type" value="Genomic_DNA"/>
</dbReference>
<dbReference type="InterPro" id="IPR014199">
    <property type="entry name" value="Spore_YtxC"/>
</dbReference>
<keyword evidence="2" id="KW-1185">Reference proteome</keyword>
<accession>A0ABU1U2M6</accession>
<proteinExistence type="predicted"/>
<reference evidence="1 2" key="1">
    <citation type="submission" date="2023-07" db="EMBL/GenBank/DDBJ databases">
        <title>Sorghum-associated microbial communities from plants grown in Nebraska, USA.</title>
        <authorList>
            <person name="Schachtman D."/>
        </authorList>
    </citation>
    <scope>NUCLEOTIDE SEQUENCE [LARGE SCALE GENOMIC DNA]</scope>
    <source>
        <strain evidence="1 2">BE211</strain>
    </source>
</reference>
<dbReference type="Proteomes" id="UP001258181">
    <property type="component" value="Unassembled WGS sequence"/>
</dbReference>
<dbReference type="Pfam" id="PF08812">
    <property type="entry name" value="YtxC"/>
    <property type="match status" value="1"/>
</dbReference>
<sequence>MIAIAFLHPSDGTTVLKNMIRAAVKYKITPSFAKLSETSSKIIELHIEKDQDIILDVLTEFTRNKVEDICLKDMIEHLFFYTDSSEQKEIFSITKSIISGEIEGIPETKNLPSLNGLIRKQWQSLFQSSLPYLEFESFLKFRLKEYLAILLKLVECAIDEYKLELEYQMFVEQLRSCVTKQKSFSKRNIVIIFDKEKVVILDENQNPLSGNELERLHEQAVKLSKVTSLDARLLGPLIGLAPASAHIYSYDLDHPLLHTVKNIFQETITISSIEKMSYRNKKIFHKKQ</sequence>
<comment type="caution">
    <text evidence="1">The sequence shown here is derived from an EMBL/GenBank/DDBJ whole genome shotgun (WGS) entry which is preliminary data.</text>
</comment>
<evidence type="ECO:0000313" key="1">
    <source>
        <dbReference type="EMBL" id="MDR7073736.1"/>
    </source>
</evidence>
<organism evidence="1 2">
    <name type="scientific">Fictibacillus barbaricus</name>
    <dbReference type="NCBI Taxonomy" id="182136"/>
    <lineage>
        <taxon>Bacteria</taxon>
        <taxon>Bacillati</taxon>
        <taxon>Bacillota</taxon>
        <taxon>Bacilli</taxon>
        <taxon>Bacillales</taxon>
        <taxon>Fictibacillaceae</taxon>
        <taxon>Fictibacillus</taxon>
    </lineage>
</organism>
<protein>
    <submittedName>
        <fullName evidence="1">Sporulation protein YtxC</fullName>
    </submittedName>
</protein>
<name>A0ABU1U2M6_9BACL</name>
<gene>
    <name evidence="1" type="ORF">J2X07_002723</name>
</gene>